<feature type="transmembrane region" description="Helical" evidence="7">
    <location>
        <begin position="49"/>
        <end position="71"/>
    </location>
</feature>
<dbReference type="InterPro" id="IPR000425">
    <property type="entry name" value="MIP"/>
</dbReference>
<name>A0A0D6MQ38_9PROT</name>
<dbReference type="RefSeq" id="WP_084712372.1">
    <property type="nucleotide sequence ID" value="NZ_BAQF01000015.1"/>
</dbReference>
<accession>A0A0D6MQ38</accession>
<keyword evidence="4 7" id="KW-1133">Transmembrane helix</keyword>
<dbReference type="SUPFAM" id="SSF81338">
    <property type="entry name" value="Aquaporin-like"/>
    <property type="match status" value="1"/>
</dbReference>
<comment type="subcellular location">
    <subcellularLocation>
        <location evidence="1">Membrane</location>
        <topology evidence="1">Multi-pass membrane protein</topology>
    </subcellularLocation>
</comment>
<dbReference type="AlphaFoldDB" id="A0A0D6MQ38"/>
<evidence type="ECO:0000256" key="6">
    <source>
        <dbReference type="RuleBase" id="RU000477"/>
    </source>
</evidence>
<evidence type="ECO:0000256" key="2">
    <source>
        <dbReference type="ARBA" id="ARBA00006175"/>
    </source>
</evidence>
<comment type="similarity">
    <text evidence="2 6">Belongs to the MIP/aquaporin (TC 1.A.8) family.</text>
</comment>
<dbReference type="PRINTS" id="PR00783">
    <property type="entry name" value="MINTRINSICP"/>
</dbReference>
<feature type="transmembrane region" description="Helical" evidence="7">
    <location>
        <begin position="214"/>
        <end position="233"/>
    </location>
</feature>
<dbReference type="Gene3D" id="1.20.1080.10">
    <property type="entry name" value="Glycerol uptake facilitator protein"/>
    <property type="match status" value="1"/>
</dbReference>
<dbReference type="GO" id="GO:0015250">
    <property type="term" value="F:water channel activity"/>
    <property type="evidence" value="ECO:0007669"/>
    <property type="project" value="TreeGrafter"/>
</dbReference>
<dbReference type="PANTHER" id="PTHR19139">
    <property type="entry name" value="AQUAPORIN TRANSPORTER"/>
    <property type="match status" value="1"/>
</dbReference>
<feature type="transmembrane region" description="Helical" evidence="7">
    <location>
        <begin position="83"/>
        <end position="106"/>
    </location>
</feature>
<evidence type="ECO:0000256" key="1">
    <source>
        <dbReference type="ARBA" id="ARBA00004141"/>
    </source>
</evidence>
<feature type="transmembrane region" description="Helical" evidence="7">
    <location>
        <begin position="253"/>
        <end position="274"/>
    </location>
</feature>
<evidence type="ECO:0000256" key="7">
    <source>
        <dbReference type="SAM" id="Phobius"/>
    </source>
</evidence>
<dbReference type="OrthoDB" id="9807293at2"/>
<evidence type="ECO:0000256" key="5">
    <source>
        <dbReference type="ARBA" id="ARBA00023136"/>
    </source>
</evidence>
<dbReference type="Pfam" id="PF00230">
    <property type="entry name" value="MIP"/>
    <property type="match status" value="1"/>
</dbReference>
<keyword evidence="5 7" id="KW-0472">Membrane</keyword>
<gene>
    <name evidence="8" type="ORF">Tasa_048_130</name>
</gene>
<evidence type="ECO:0000313" key="9">
    <source>
        <dbReference type="Proteomes" id="UP000032679"/>
    </source>
</evidence>
<reference evidence="8 9" key="1">
    <citation type="submission" date="2012-10" db="EMBL/GenBank/DDBJ databases">
        <title>Genome sequencing of Tanticharoenia sakaeratensis NBRC 103193.</title>
        <authorList>
            <person name="Azuma Y."/>
            <person name="Hadano H."/>
            <person name="Hirakawa H."/>
            <person name="Matsushita K."/>
        </authorList>
    </citation>
    <scope>NUCLEOTIDE SEQUENCE [LARGE SCALE GENOMIC DNA]</scope>
    <source>
        <strain evidence="8 9">NBRC 103193</strain>
    </source>
</reference>
<protein>
    <submittedName>
        <fullName evidence="8">Aquaporin</fullName>
    </submittedName>
</protein>
<sequence>MRPKTLEQGITSLVNDIPDTVDLRAYYPHPDDRPLLGLPSAGRPLHPRLYVCEFCATVILLVLGISSNVAIGSPLSPAGRFMAHYPALLSACEGFLFGFSSTIAAFSPFGRVSGAHVSPSVSLAFALGRRLAVTDMVFYMLVQIAGALTGTALVALAGWIWPIWGTWCHADLFAATTPDPLSPTWWAAVGEAGTTAILVGLLLFCGAKERLRPLTAWLAGPLFFLLNPFESWLSGDSTNLARSFGPAAFAGSWGGFWVYVVGPWCGVAIIVALVRLEVFGKVHLHEARRAYFGHGGRAPYFLHWPGRHRARTS</sequence>
<keyword evidence="6" id="KW-0813">Transport</keyword>
<dbReference type="PANTHER" id="PTHR19139:SF199">
    <property type="entry name" value="MIP17260P"/>
    <property type="match status" value="1"/>
</dbReference>
<feature type="transmembrane region" description="Helical" evidence="7">
    <location>
        <begin position="184"/>
        <end position="207"/>
    </location>
</feature>
<dbReference type="InterPro" id="IPR023271">
    <property type="entry name" value="Aquaporin-like"/>
</dbReference>
<keyword evidence="9" id="KW-1185">Reference proteome</keyword>
<dbReference type="InterPro" id="IPR034294">
    <property type="entry name" value="Aquaporin_transptr"/>
</dbReference>
<dbReference type="Proteomes" id="UP000032679">
    <property type="component" value="Unassembled WGS sequence"/>
</dbReference>
<proteinExistence type="inferred from homology"/>
<evidence type="ECO:0000313" key="8">
    <source>
        <dbReference type="EMBL" id="GAN55505.1"/>
    </source>
</evidence>
<dbReference type="GO" id="GO:0005886">
    <property type="term" value="C:plasma membrane"/>
    <property type="evidence" value="ECO:0007669"/>
    <property type="project" value="TreeGrafter"/>
</dbReference>
<dbReference type="STRING" id="1231623.Tasa_048_130"/>
<keyword evidence="3 6" id="KW-0812">Transmembrane</keyword>
<evidence type="ECO:0000256" key="3">
    <source>
        <dbReference type="ARBA" id="ARBA00022692"/>
    </source>
</evidence>
<feature type="transmembrane region" description="Helical" evidence="7">
    <location>
        <begin position="137"/>
        <end position="164"/>
    </location>
</feature>
<evidence type="ECO:0000256" key="4">
    <source>
        <dbReference type="ARBA" id="ARBA00022989"/>
    </source>
</evidence>
<organism evidence="8 9">
    <name type="scientific">Tanticharoenia sakaeratensis NBRC 103193</name>
    <dbReference type="NCBI Taxonomy" id="1231623"/>
    <lineage>
        <taxon>Bacteria</taxon>
        <taxon>Pseudomonadati</taxon>
        <taxon>Pseudomonadota</taxon>
        <taxon>Alphaproteobacteria</taxon>
        <taxon>Acetobacterales</taxon>
        <taxon>Acetobacteraceae</taxon>
        <taxon>Tanticharoenia</taxon>
    </lineage>
</organism>
<dbReference type="EMBL" id="BALE01000048">
    <property type="protein sequence ID" value="GAN55505.1"/>
    <property type="molecule type" value="Genomic_DNA"/>
</dbReference>
<comment type="caution">
    <text evidence="8">The sequence shown here is derived from an EMBL/GenBank/DDBJ whole genome shotgun (WGS) entry which is preliminary data.</text>
</comment>